<dbReference type="AlphaFoldDB" id="A0A414RY73"/>
<dbReference type="RefSeq" id="WP_118310263.1">
    <property type="nucleotide sequence ID" value="NZ_CAXSPU010000035.1"/>
</dbReference>
<evidence type="ECO:0000313" key="1">
    <source>
        <dbReference type="EMBL" id="RHG03624.1"/>
    </source>
</evidence>
<proteinExistence type="predicted"/>
<protein>
    <submittedName>
        <fullName evidence="1">Peptide maturation system acyl carrier-related protein</fullName>
    </submittedName>
</protein>
<accession>A0A414RY73</accession>
<reference evidence="1 2" key="1">
    <citation type="submission" date="2018-08" db="EMBL/GenBank/DDBJ databases">
        <title>A genome reference for cultivated species of the human gut microbiota.</title>
        <authorList>
            <person name="Zou Y."/>
            <person name="Xue W."/>
            <person name="Luo G."/>
        </authorList>
    </citation>
    <scope>NUCLEOTIDE SEQUENCE [LARGE SCALE GENOMIC DNA]</scope>
    <source>
        <strain evidence="1 2">AM23-13</strain>
    </source>
</reference>
<comment type="caution">
    <text evidence="1">The sequence shown here is derived from an EMBL/GenBank/DDBJ whole genome shotgun (WGS) entry which is preliminary data.</text>
</comment>
<dbReference type="InterPro" id="IPR036736">
    <property type="entry name" value="ACP-like_sf"/>
</dbReference>
<gene>
    <name evidence="1" type="ORF">DW641_14985</name>
</gene>
<sequence>MNCEIQVEQILLEITGVNFEKNSELKNMPFFGKKLHINPLYMVLVLMEIEKEFNIHFPEDEILKGNFNTFNSVMILLNGIMNKK</sequence>
<dbReference type="EMBL" id="QRHW01000045">
    <property type="protein sequence ID" value="RHG03624.1"/>
    <property type="molecule type" value="Genomic_DNA"/>
</dbReference>
<evidence type="ECO:0000313" key="2">
    <source>
        <dbReference type="Proteomes" id="UP000284112"/>
    </source>
</evidence>
<dbReference type="SUPFAM" id="SSF47336">
    <property type="entry name" value="ACP-like"/>
    <property type="match status" value="1"/>
</dbReference>
<dbReference type="Gene3D" id="1.10.1200.10">
    <property type="entry name" value="ACP-like"/>
    <property type="match status" value="1"/>
</dbReference>
<dbReference type="Proteomes" id="UP000284112">
    <property type="component" value="Unassembled WGS sequence"/>
</dbReference>
<name>A0A414RY73_9FIRM</name>
<organism evidence="1 2">
    <name type="scientific">Dorea longicatena</name>
    <dbReference type="NCBI Taxonomy" id="88431"/>
    <lineage>
        <taxon>Bacteria</taxon>
        <taxon>Bacillati</taxon>
        <taxon>Bacillota</taxon>
        <taxon>Clostridia</taxon>
        <taxon>Lachnospirales</taxon>
        <taxon>Lachnospiraceae</taxon>
        <taxon>Dorea</taxon>
    </lineage>
</organism>